<evidence type="ECO:0000256" key="1">
    <source>
        <dbReference type="ARBA" id="ARBA00022801"/>
    </source>
</evidence>
<evidence type="ECO:0000256" key="2">
    <source>
        <dbReference type="ARBA" id="ARBA00023295"/>
    </source>
</evidence>
<organism evidence="7 8">
    <name type="scientific">Steroidobacter flavus</name>
    <dbReference type="NCBI Taxonomy" id="1842136"/>
    <lineage>
        <taxon>Bacteria</taxon>
        <taxon>Pseudomonadati</taxon>
        <taxon>Pseudomonadota</taxon>
        <taxon>Gammaproteobacteria</taxon>
        <taxon>Steroidobacterales</taxon>
        <taxon>Steroidobacteraceae</taxon>
        <taxon>Steroidobacter</taxon>
    </lineage>
</organism>
<feature type="active site" description="Nucleophile" evidence="3">
    <location>
        <position position="337"/>
    </location>
</feature>
<dbReference type="Proteomes" id="UP001595904">
    <property type="component" value="Unassembled WGS sequence"/>
</dbReference>
<feature type="chain" id="PRO_5045259238" evidence="4">
    <location>
        <begin position="22"/>
        <end position="546"/>
    </location>
</feature>
<keyword evidence="4" id="KW-0732">Signal</keyword>
<keyword evidence="2 3" id="KW-0326">Glycosidase</keyword>
<evidence type="ECO:0000259" key="6">
    <source>
        <dbReference type="PROSITE" id="PS51764"/>
    </source>
</evidence>
<feature type="domain" description="F5/8 type C" evidence="5">
    <location>
        <begin position="414"/>
        <end position="546"/>
    </location>
</feature>
<evidence type="ECO:0000313" key="7">
    <source>
        <dbReference type="EMBL" id="MFC4307586.1"/>
    </source>
</evidence>
<dbReference type="Pfam" id="PF22633">
    <property type="entry name" value="F5_F8_type_C_2"/>
    <property type="match status" value="1"/>
</dbReference>
<evidence type="ECO:0000256" key="4">
    <source>
        <dbReference type="SAM" id="SignalP"/>
    </source>
</evidence>
<dbReference type="InterPro" id="IPR017853">
    <property type="entry name" value="GH"/>
</dbReference>
<keyword evidence="1 3" id="KW-0378">Hydrolase</keyword>
<dbReference type="Gene3D" id="2.60.120.260">
    <property type="entry name" value="Galactose-binding domain-like"/>
    <property type="match status" value="1"/>
</dbReference>
<dbReference type="PROSITE" id="PS50022">
    <property type="entry name" value="FA58C_3"/>
    <property type="match status" value="1"/>
</dbReference>
<proteinExistence type="inferred from homology"/>
<dbReference type="EMBL" id="JBHSDU010000001">
    <property type="protein sequence ID" value="MFC4307586.1"/>
    <property type="molecule type" value="Genomic_DNA"/>
</dbReference>
<feature type="active site" description="Proton donor" evidence="3">
    <location>
        <position position="187"/>
    </location>
</feature>
<sequence>MKVAARLLGLWMAMTAVAAHAQQFDKIGFFVGEATPASAAPAYRAFVEKVQQIPNSTNVFIDYREPIWSAGTYDPKWRNNATWAAGNLADLCSVDYLNRLDAEGRPSLIPIVSVGLTDDPTVYQLNLPEGDPNRGVYSETAAVGMMNAVAAGKYDFDGTGRYRVWPAIFDAFKNKGFRKIYLRIGWEQNGNWYGWQVRSEATRVAYIQAWRHVATLAHSYASANGMVIETMWSPSASYANYGLSEESSYPGDSYVDIIAPTHYSPIWNPTRSRDKTAYHDWTSGQNVSLADWLANPANRRVVWDYPAADYWNPTRGWGLPAAIDFALAHSKRFALSETGTGNVGVTRSGGGPVDEGDYPIYLGERLAAAIARGLELEVVEIWPQASGTDKLTFLSGARPLEATAWKEFGTMLAAAQSPRNLAKSRKAYPSSTESSTYAAAKVTDSSTSTAWHSAAGDKQWIYVDLGQRYSLSRVRLTWDTAYASEYTLQVQVSTNTWTTIYKTTAGDGGVDDIRGLSGVGRFVRVFATKRGTTARNYGLKEFEVYP</sequence>
<reference evidence="8" key="1">
    <citation type="journal article" date="2019" name="Int. J. Syst. Evol. Microbiol.">
        <title>The Global Catalogue of Microorganisms (GCM) 10K type strain sequencing project: providing services to taxonomists for standard genome sequencing and annotation.</title>
        <authorList>
            <consortium name="The Broad Institute Genomics Platform"/>
            <consortium name="The Broad Institute Genome Sequencing Center for Infectious Disease"/>
            <person name="Wu L."/>
            <person name="Ma J."/>
        </authorList>
    </citation>
    <scope>NUCLEOTIDE SEQUENCE [LARGE SCALE GENOMIC DNA]</scope>
    <source>
        <strain evidence="8">CGMCC 1.10759</strain>
    </source>
</reference>
<feature type="signal peptide" evidence="4">
    <location>
        <begin position="1"/>
        <end position="21"/>
    </location>
</feature>
<protein>
    <submittedName>
        <fullName evidence="7">Discoidin domain-containing protein</fullName>
    </submittedName>
</protein>
<dbReference type="InterPro" id="IPR000421">
    <property type="entry name" value="FA58C"/>
</dbReference>
<evidence type="ECO:0000313" key="8">
    <source>
        <dbReference type="Proteomes" id="UP001595904"/>
    </source>
</evidence>
<dbReference type="Pfam" id="PF02156">
    <property type="entry name" value="Glyco_hydro_26"/>
    <property type="match status" value="1"/>
</dbReference>
<evidence type="ECO:0000259" key="5">
    <source>
        <dbReference type="PROSITE" id="PS50022"/>
    </source>
</evidence>
<dbReference type="InterPro" id="IPR022790">
    <property type="entry name" value="GH26_dom"/>
</dbReference>
<gene>
    <name evidence="7" type="ORF">ACFPN2_00690</name>
</gene>
<dbReference type="SUPFAM" id="SSF49785">
    <property type="entry name" value="Galactose-binding domain-like"/>
    <property type="match status" value="1"/>
</dbReference>
<name>A0ABV8SJP1_9GAMM</name>
<dbReference type="SUPFAM" id="SSF51445">
    <property type="entry name" value="(Trans)glycosidases"/>
    <property type="match status" value="1"/>
</dbReference>
<dbReference type="InterPro" id="IPR008979">
    <property type="entry name" value="Galactose-bd-like_sf"/>
</dbReference>
<evidence type="ECO:0000256" key="3">
    <source>
        <dbReference type="PROSITE-ProRule" id="PRU01100"/>
    </source>
</evidence>
<comment type="similarity">
    <text evidence="3">Belongs to the glycosyl hydrolase 26 family.</text>
</comment>
<keyword evidence="8" id="KW-1185">Reference proteome</keyword>
<dbReference type="RefSeq" id="WP_380593979.1">
    <property type="nucleotide sequence ID" value="NZ_JBHSDU010000001.1"/>
</dbReference>
<comment type="caution">
    <text evidence="7">The sequence shown here is derived from an EMBL/GenBank/DDBJ whole genome shotgun (WGS) entry which is preliminary data.</text>
</comment>
<accession>A0ABV8SJP1</accession>
<dbReference type="PROSITE" id="PS51764">
    <property type="entry name" value="GH26"/>
    <property type="match status" value="1"/>
</dbReference>
<dbReference type="Gene3D" id="3.20.20.80">
    <property type="entry name" value="Glycosidases"/>
    <property type="match status" value="1"/>
</dbReference>
<feature type="domain" description="GH26" evidence="6">
    <location>
        <begin position="12"/>
        <end position="437"/>
    </location>
</feature>